<accession>A0ABU6JS53</accession>
<name>A0ABU6JS53_9GAMM</name>
<protein>
    <submittedName>
        <fullName evidence="3">PqiC family protein</fullName>
    </submittedName>
</protein>
<proteinExistence type="predicted"/>
<dbReference type="RefSeq" id="WP_327618423.1">
    <property type="nucleotide sequence ID" value="NZ_JAYWTM010000011.1"/>
</dbReference>
<dbReference type="PROSITE" id="PS51257">
    <property type="entry name" value="PROKAR_LIPOPROTEIN"/>
    <property type="match status" value="1"/>
</dbReference>
<dbReference type="SUPFAM" id="SSF159594">
    <property type="entry name" value="XCC0632-like"/>
    <property type="match status" value="1"/>
</dbReference>
<evidence type="ECO:0000313" key="4">
    <source>
        <dbReference type="Proteomes" id="UP001309705"/>
    </source>
</evidence>
<evidence type="ECO:0000256" key="1">
    <source>
        <dbReference type="SAM" id="MobiDB-lite"/>
    </source>
</evidence>
<comment type="caution">
    <text evidence="3">The sequence shown here is derived from an EMBL/GenBank/DDBJ whole genome shotgun (WGS) entry which is preliminary data.</text>
</comment>
<gene>
    <name evidence="3" type="ORF">VSX58_12790</name>
</gene>
<dbReference type="InterPro" id="IPR005586">
    <property type="entry name" value="ABC_trans_aux"/>
</dbReference>
<dbReference type="Gene3D" id="3.40.50.10610">
    <property type="entry name" value="ABC-type transport auxiliary lipoprotein component"/>
    <property type="match status" value="1"/>
</dbReference>
<feature type="domain" description="ABC-type transport auxiliary lipoprotein component" evidence="2">
    <location>
        <begin position="25"/>
        <end position="183"/>
    </location>
</feature>
<keyword evidence="4" id="KW-1185">Reference proteome</keyword>
<evidence type="ECO:0000313" key="3">
    <source>
        <dbReference type="EMBL" id="MEC5343471.1"/>
    </source>
</evidence>
<dbReference type="Pfam" id="PF03886">
    <property type="entry name" value="ABC_trans_aux"/>
    <property type="match status" value="1"/>
</dbReference>
<dbReference type="Proteomes" id="UP001309705">
    <property type="component" value="Unassembled WGS sequence"/>
</dbReference>
<feature type="compositionally biased region" description="Polar residues" evidence="1">
    <location>
        <begin position="200"/>
        <end position="210"/>
    </location>
</feature>
<reference evidence="3 4" key="1">
    <citation type="journal article" date="2017" name="Int. J. Syst. Evol. Microbiol.">
        <title>Brenneria populi subsp. brevivirga subsp. nov. isolated from symptomatic bark of Populus x euramericana canker, and description of Brenneria populi subsp. populi subsp. nov.</title>
        <authorList>
            <person name="Zheng M.H."/>
            <person name="Piao C.G."/>
            <person name="Xue H."/>
            <person name="Guo M.W."/>
            <person name="Li Y."/>
        </authorList>
    </citation>
    <scope>NUCLEOTIDE SEQUENCE [LARGE SCALE GENOMIC DNA]</scope>
    <source>
        <strain evidence="3 4">D9-5</strain>
    </source>
</reference>
<evidence type="ECO:0000259" key="2">
    <source>
        <dbReference type="Pfam" id="PF03886"/>
    </source>
</evidence>
<dbReference type="EMBL" id="JAYWTM010000011">
    <property type="protein sequence ID" value="MEC5343471.1"/>
    <property type="molecule type" value="Genomic_DNA"/>
</dbReference>
<feature type="region of interest" description="Disordered" evidence="1">
    <location>
        <begin position="191"/>
        <end position="210"/>
    </location>
</feature>
<organism evidence="3 4">
    <name type="scientific">Brenneria populi</name>
    <dbReference type="NCBI Taxonomy" id="1505588"/>
    <lineage>
        <taxon>Bacteria</taxon>
        <taxon>Pseudomonadati</taxon>
        <taxon>Pseudomonadota</taxon>
        <taxon>Gammaproteobacteria</taxon>
        <taxon>Enterobacterales</taxon>
        <taxon>Pectobacteriaceae</taxon>
        <taxon>Brenneria</taxon>
    </lineage>
</organism>
<sequence>MSRLCLFTLIASLAGCASPRVRYHTLVSPPAATQNSVRPAPFAIEVLPVGIPAQIDRAQLIVRLGEGDALALDNERWLSPLGDEFRSALSAGLAERLGAQDISGLARADEKQAIRVWLQVRRFDTWPGQFVRLESDWSLSARDGEGRTRWICRSRLTQPAERGDAGMFAAQRQAVVRLTDQIADTLRDWISGGNGAPSAGDTTVSCRKPS</sequence>